<gene>
    <name evidence="2" type="ORF">MMELEA_02930</name>
</gene>
<dbReference type="Proteomes" id="UP000033750">
    <property type="component" value="Unassembled WGS sequence"/>
</dbReference>
<evidence type="ECO:0008006" key="4">
    <source>
        <dbReference type="Google" id="ProtNLM"/>
    </source>
</evidence>
<dbReference type="OrthoDB" id="393896at2"/>
<reference evidence="2 3" key="1">
    <citation type="submission" date="2015-03" db="EMBL/GenBank/DDBJ databases">
        <title>Genome sequence of Mycoplasma meleagridis strain ATCC 25294.</title>
        <authorList>
            <person name="Yacoub E."/>
            <person name="Blanchard A."/>
            <person name="Sirand-Pugnet P."/>
            <person name="Mardassi B.B.A."/>
        </authorList>
    </citation>
    <scope>NUCLEOTIDE SEQUENCE [LARGE SCALE GENOMIC DNA]</scope>
    <source>
        <strain evidence="2 3">ATCC 25294</strain>
    </source>
</reference>
<evidence type="ECO:0000313" key="2">
    <source>
        <dbReference type="EMBL" id="KKB27064.1"/>
    </source>
</evidence>
<dbReference type="EMBL" id="JZXN01000009">
    <property type="protein sequence ID" value="KKB27064.1"/>
    <property type="molecule type" value="Genomic_DNA"/>
</dbReference>
<dbReference type="NCBIfam" id="NF045963">
    <property type="entry name" value="MAG3240_fam"/>
    <property type="match status" value="1"/>
</dbReference>
<feature type="signal peptide" evidence="1">
    <location>
        <begin position="1"/>
        <end position="21"/>
    </location>
</feature>
<accession>A0A0F5H1A7</accession>
<feature type="chain" id="PRO_5002487062" description="Lipoprotein" evidence="1">
    <location>
        <begin position="22"/>
        <end position="592"/>
    </location>
</feature>
<dbReference type="PATRIC" id="fig|1264554.4.peg.247"/>
<dbReference type="RefSeq" id="WP_046096734.1">
    <property type="nucleotide sequence ID" value="NZ_JZXN01000009.1"/>
</dbReference>
<organism evidence="2 3">
    <name type="scientific">Mycoplasmopsis meleagridis ATCC 25294</name>
    <dbReference type="NCBI Taxonomy" id="1264554"/>
    <lineage>
        <taxon>Bacteria</taxon>
        <taxon>Bacillati</taxon>
        <taxon>Mycoplasmatota</taxon>
        <taxon>Mycoplasmoidales</taxon>
        <taxon>Metamycoplasmataceae</taxon>
        <taxon>Mycoplasmopsis</taxon>
    </lineage>
</organism>
<name>A0A0F5H1A7_9BACT</name>
<keyword evidence="1" id="KW-0732">Signal</keyword>
<dbReference type="AlphaFoldDB" id="A0A0F5H1A7"/>
<evidence type="ECO:0000313" key="3">
    <source>
        <dbReference type="Proteomes" id="UP000033750"/>
    </source>
</evidence>
<dbReference type="PROSITE" id="PS51257">
    <property type="entry name" value="PROKAR_LIPOPROTEIN"/>
    <property type="match status" value="1"/>
</dbReference>
<comment type="caution">
    <text evidence="2">The sequence shown here is derived from an EMBL/GenBank/DDBJ whole genome shotgun (WGS) entry which is preliminary data.</text>
</comment>
<proteinExistence type="predicted"/>
<evidence type="ECO:0000256" key="1">
    <source>
        <dbReference type="SAM" id="SignalP"/>
    </source>
</evidence>
<dbReference type="STRING" id="29561.MM26B8_00750"/>
<sequence>MKKKKFLIFIPLLFFPFISSSCNSDLENNKLIELIEKISLTNELTKNQLLLYLNNYLINNDYKNVFLKIENNSLVINNKNYALSNNLKLKNYSSSTVENNSYIIKKNSDQSTDLNILFNFLPNKDFNQEEYLNNLWTIHNSNNYNSALYNLPNLQYFLYLAANNNPLKIANKNKLNSMRNIAFLNSNKQKNYFLLTLNFYLNEYRFVYKNKIIKQILFNDLILDKNNIKVQFSFLDEDNKIIKFHEYFYLTNFIDYAKFYPNLIDKKSKKNISLNLLDKNVSVTNFSEEVNNPTIKFKDNLFNLVDFDSLMHPNSKYLEFNLNGFKYLVDNFKDYMYITDANNDTNYEIENFEITNLLNDSYAIGKMLVKDTKTNKYYNWYSINFTPHHHLFNGFYIENELNLLDKKNKNNYWSYSNLEVINGNVNYPKAINADSFFDANLLTIMNFLIEKNVNNLQLWNNRNMYDFSNLYVISNKKEIEKKLSLIFSQFVLLYFIKKNDSLIREVKVEIDPENDFYNYKNELGTIPFKVDFIDYNNKSMLSDKNRNKIFILKGFSGTDFSDIEKAKNERRKNADNEYLNQPIYGKTLPYIK</sequence>
<keyword evidence="3" id="KW-1185">Reference proteome</keyword>
<protein>
    <recommendedName>
        <fullName evidence="4">Lipoprotein</fullName>
    </recommendedName>
</protein>